<evidence type="ECO:0000313" key="2">
    <source>
        <dbReference type="Proteomes" id="UP001151760"/>
    </source>
</evidence>
<dbReference type="Proteomes" id="UP001151760">
    <property type="component" value="Unassembled WGS sequence"/>
</dbReference>
<dbReference type="PANTHER" id="PTHR48040">
    <property type="entry name" value="PLEIOTROPIC DRUG RESISTANCE PROTEIN 1-LIKE ISOFORM X1"/>
    <property type="match status" value="1"/>
</dbReference>
<dbReference type="PANTHER" id="PTHR48040:SF65">
    <property type="entry name" value="AAA+ ATPASE DOMAIN, PLANT PDR ABC TRANSPORTER ASSOCIATED, ABC TRANSPORTER, G1"/>
    <property type="match status" value="1"/>
</dbReference>
<reference evidence="1" key="1">
    <citation type="journal article" date="2022" name="Int. J. Mol. Sci.">
        <title>Draft Genome of Tanacetum Coccineum: Genomic Comparison of Closely Related Tanacetum-Family Plants.</title>
        <authorList>
            <person name="Yamashiro T."/>
            <person name="Shiraishi A."/>
            <person name="Nakayama K."/>
            <person name="Satake H."/>
        </authorList>
    </citation>
    <scope>NUCLEOTIDE SEQUENCE</scope>
</reference>
<protein>
    <submittedName>
        <fullName evidence="1">Uncharacterized protein</fullName>
    </submittedName>
</protein>
<comment type="caution">
    <text evidence="1">The sequence shown here is derived from an EMBL/GenBank/DDBJ whole genome shotgun (WGS) entry which is preliminary data.</text>
</comment>
<accession>A0ABQ5CD63</accession>
<dbReference type="EMBL" id="BQNB010014169">
    <property type="protein sequence ID" value="GJT24875.1"/>
    <property type="molecule type" value="Genomic_DNA"/>
</dbReference>
<name>A0ABQ5CD63_9ASTR</name>
<reference evidence="1" key="2">
    <citation type="submission" date="2022-01" db="EMBL/GenBank/DDBJ databases">
        <authorList>
            <person name="Yamashiro T."/>
            <person name="Shiraishi A."/>
            <person name="Satake H."/>
            <person name="Nakayama K."/>
        </authorList>
    </citation>
    <scope>NUCLEOTIDE SEQUENCE</scope>
</reference>
<proteinExistence type="predicted"/>
<keyword evidence="2" id="KW-1185">Reference proteome</keyword>
<sequence length="101" mass="11186">MESGTGSFQADGENVSCRLKCIFTFETTLKLHGGPSVMFAHGLGSNIFRIYIQTFSDMLAELSRRERDANIKPDPDLDIFMKAASTSGQEETVVTDYTLKV</sequence>
<gene>
    <name evidence="1" type="ORF">Tco_0894812</name>
</gene>
<organism evidence="1 2">
    <name type="scientific">Tanacetum coccineum</name>
    <dbReference type="NCBI Taxonomy" id="301880"/>
    <lineage>
        <taxon>Eukaryota</taxon>
        <taxon>Viridiplantae</taxon>
        <taxon>Streptophyta</taxon>
        <taxon>Embryophyta</taxon>
        <taxon>Tracheophyta</taxon>
        <taxon>Spermatophyta</taxon>
        <taxon>Magnoliopsida</taxon>
        <taxon>eudicotyledons</taxon>
        <taxon>Gunneridae</taxon>
        <taxon>Pentapetalae</taxon>
        <taxon>asterids</taxon>
        <taxon>campanulids</taxon>
        <taxon>Asterales</taxon>
        <taxon>Asteraceae</taxon>
        <taxon>Asteroideae</taxon>
        <taxon>Anthemideae</taxon>
        <taxon>Anthemidinae</taxon>
        <taxon>Tanacetum</taxon>
    </lineage>
</organism>
<evidence type="ECO:0000313" key="1">
    <source>
        <dbReference type="EMBL" id="GJT24875.1"/>
    </source>
</evidence>